<dbReference type="EMBL" id="JARK01000680">
    <property type="protein sequence ID" value="EYC35314.1"/>
    <property type="molecule type" value="Genomic_DNA"/>
</dbReference>
<keyword evidence="2" id="KW-1185">Reference proteome</keyword>
<accession>A0A016W641</accession>
<reference evidence="2" key="1">
    <citation type="journal article" date="2015" name="Nat. Genet.">
        <title>The genome and transcriptome of the zoonotic hookworm Ancylostoma ceylanicum identify infection-specific gene families.</title>
        <authorList>
            <person name="Schwarz E.M."/>
            <person name="Hu Y."/>
            <person name="Antoshechkin I."/>
            <person name="Miller M.M."/>
            <person name="Sternberg P.W."/>
            <person name="Aroian R.V."/>
        </authorList>
    </citation>
    <scope>NUCLEOTIDE SEQUENCE</scope>
    <source>
        <strain evidence="2">HY135</strain>
    </source>
</reference>
<evidence type="ECO:0000313" key="1">
    <source>
        <dbReference type="EMBL" id="EYC35314.1"/>
    </source>
</evidence>
<organism evidence="1 2">
    <name type="scientific">Ancylostoma ceylanicum</name>
    <dbReference type="NCBI Taxonomy" id="53326"/>
    <lineage>
        <taxon>Eukaryota</taxon>
        <taxon>Metazoa</taxon>
        <taxon>Ecdysozoa</taxon>
        <taxon>Nematoda</taxon>
        <taxon>Chromadorea</taxon>
        <taxon>Rhabditida</taxon>
        <taxon>Rhabditina</taxon>
        <taxon>Rhabditomorpha</taxon>
        <taxon>Strongyloidea</taxon>
        <taxon>Ancylostomatidae</taxon>
        <taxon>Ancylostomatinae</taxon>
        <taxon>Ancylostoma</taxon>
    </lineage>
</organism>
<gene>
    <name evidence="1" type="primary">Acey_s1080.g3562</name>
    <name evidence="1" type="ORF">Y032_1080g3562</name>
</gene>
<proteinExistence type="predicted"/>
<sequence length="75" mass="8636">MHTGVSQYAEHENDNRFAPKYLFVDFIDFSTFVRRRVGTCQVGFSNTSKTNMTAILQESIDQLVLMSFHVWGGEE</sequence>
<dbReference type="Proteomes" id="UP000024635">
    <property type="component" value="Unassembled WGS sequence"/>
</dbReference>
<evidence type="ECO:0000313" key="2">
    <source>
        <dbReference type="Proteomes" id="UP000024635"/>
    </source>
</evidence>
<comment type="caution">
    <text evidence="1">The sequence shown here is derived from an EMBL/GenBank/DDBJ whole genome shotgun (WGS) entry which is preliminary data.</text>
</comment>
<protein>
    <submittedName>
        <fullName evidence="1">Uncharacterized protein</fullName>
    </submittedName>
</protein>
<dbReference type="AlphaFoldDB" id="A0A016W641"/>
<name>A0A016W641_9BILA</name>